<dbReference type="OrthoDB" id="9811735at2"/>
<evidence type="ECO:0000256" key="2">
    <source>
        <dbReference type="SAM" id="MobiDB-lite"/>
    </source>
</evidence>
<name>A0A511M5Z1_9NOCA</name>
<sequence>MTAASDNVRPAAAVDNGRAGPPDAAEVAQLNDLLDHVRANALRLQADFGVPPSVLRIRAGEVTVEAEWPQTPAPDLGVAAHQNVSSSTEGEAAVVVDSRYLVRAPSVGVFYRAPKPGAAPFVAVGDHVEPQTQVAIVEVMKLMIPVHAGVAGRVAEVLGPEGGPVEFDEPLFAIEPDAATA</sequence>
<dbReference type="Pfam" id="PF00364">
    <property type="entry name" value="Biotin_lipoyl"/>
    <property type="match status" value="1"/>
</dbReference>
<organism evidence="4 5">
    <name type="scientific">Nocardia ninae NBRC 108245</name>
    <dbReference type="NCBI Taxonomy" id="1210091"/>
    <lineage>
        <taxon>Bacteria</taxon>
        <taxon>Bacillati</taxon>
        <taxon>Actinomycetota</taxon>
        <taxon>Actinomycetes</taxon>
        <taxon>Mycobacteriales</taxon>
        <taxon>Nocardiaceae</taxon>
        <taxon>Nocardia</taxon>
    </lineage>
</organism>
<dbReference type="Gene3D" id="2.40.50.100">
    <property type="match status" value="1"/>
</dbReference>
<dbReference type="InterPro" id="IPR011053">
    <property type="entry name" value="Single_hybrid_motif"/>
</dbReference>
<accession>A0A511M5Z1</accession>
<keyword evidence="1" id="KW-0276">Fatty acid metabolism</keyword>
<protein>
    <recommendedName>
        <fullName evidence="1">Biotin carboxyl carrier protein of acetyl-CoA carboxylase</fullName>
    </recommendedName>
</protein>
<dbReference type="PROSITE" id="PS50968">
    <property type="entry name" value="BIOTINYL_LIPOYL"/>
    <property type="match status" value="1"/>
</dbReference>
<evidence type="ECO:0000313" key="4">
    <source>
        <dbReference type="EMBL" id="GEM36052.1"/>
    </source>
</evidence>
<gene>
    <name evidence="4" type="ORF">NN4_05710</name>
</gene>
<dbReference type="UniPathway" id="UPA00094"/>
<evidence type="ECO:0000313" key="5">
    <source>
        <dbReference type="Proteomes" id="UP000321424"/>
    </source>
</evidence>
<feature type="region of interest" description="Disordered" evidence="2">
    <location>
        <begin position="1"/>
        <end position="23"/>
    </location>
</feature>
<comment type="pathway">
    <text evidence="1">Lipid metabolism; fatty acid biosynthesis.</text>
</comment>
<keyword evidence="1" id="KW-0092">Biotin</keyword>
<dbReference type="SUPFAM" id="SSF51230">
    <property type="entry name" value="Single hybrid motif"/>
    <property type="match status" value="1"/>
</dbReference>
<evidence type="ECO:0000256" key="1">
    <source>
        <dbReference type="RuleBase" id="RU364072"/>
    </source>
</evidence>
<dbReference type="CDD" id="cd06850">
    <property type="entry name" value="biotinyl_domain"/>
    <property type="match status" value="1"/>
</dbReference>
<evidence type="ECO:0000259" key="3">
    <source>
        <dbReference type="PROSITE" id="PS50968"/>
    </source>
</evidence>
<keyword evidence="5" id="KW-1185">Reference proteome</keyword>
<dbReference type="GO" id="GO:0009317">
    <property type="term" value="C:acetyl-CoA carboxylase complex"/>
    <property type="evidence" value="ECO:0007669"/>
    <property type="project" value="InterPro"/>
</dbReference>
<feature type="domain" description="Lipoyl-binding" evidence="3">
    <location>
        <begin position="92"/>
        <end position="175"/>
    </location>
</feature>
<comment type="caution">
    <text evidence="4">The sequence shown here is derived from an EMBL/GenBank/DDBJ whole genome shotgun (WGS) entry which is preliminary data.</text>
</comment>
<dbReference type="InterPro" id="IPR000089">
    <property type="entry name" value="Biotin_lipoyl"/>
</dbReference>
<dbReference type="InterPro" id="IPR001249">
    <property type="entry name" value="AcCoA_biotinCC"/>
</dbReference>
<dbReference type="GO" id="GO:0006633">
    <property type="term" value="P:fatty acid biosynthetic process"/>
    <property type="evidence" value="ECO:0007669"/>
    <property type="project" value="UniProtKB-UniPathway"/>
</dbReference>
<comment type="function">
    <text evidence="1">This protein is a component of the acetyl coenzyme A carboxylase complex; first, biotin carboxylase catalyzes the carboxylation of the carrier protein and then the transcarboxylase transfers the carboxyl group to form malonyl-CoA.</text>
</comment>
<keyword evidence="1" id="KW-0444">Lipid biosynthesis</keyword>
<dbReference type="EMBL" id="BJXA01000002">
    <property type="protein sequence ID" value="GEM36052.1"/>
    <property type="molecule type" value="Genomic_DNA"/>
</dbReference>
<dbReference type="GO" id="GO:0003989">
    <property type="term" value="F:acetyl-CoA carboxylase activity"/>
    <property type="evidence" value="ECO:0007669"/>
    <property type="project" value="InterPro"/>
</dbReference>
<dbReference type="PRINTS" id="PR01071">
    <property type="entry name" value="ACOABIOTINCC"/>
</dbReference>
<proteinExistence type="predicted"/>
<keyword evidence="1" id="KW-0275">Fatty acid biosynthesis</keyword>
<dbReference type="RefSeq" id="WP_147128357.1">
    <property type="nucleotide sequence ID" value="NZ_BJXA01000002.1"/>
</dbReference>
<keyword evidence="1" id="KW-0443">Lipid metabolism</keyword>
<reference evidence="4 5" key="1">
    <citation type="submission" date="2019-07" db="EMBL/GenBank/DDBJ databases">
        <title>Whole genome shotgun sequence of Nocardia ninae NBRC 108245.</title>
        <authorList>
            <person name="Hosoyama A."/>
            <person name="Uohara A."/>
            <person name="Ohji S."/>
            <person name="Ichikawa N."/>
        </authorList>
    </citation>
    <scope>NUCLEOTIDE SEQUENCE [LARGE SCALE GENOMIC DNA]</scope>
    <source>
        <strain evidence="4 5">NBRC 108245</strain>
    </source>
</reference>
<dbReference type="AlphaFoldDB" id="A0A511M5Z1"/>
<dbReference type="Proteomes" id="UP000321424">
    <property type="component" value="Unassembled WGS sequence"/>
</dbReference>